<sequence length="386" mass="45945">MTKKKIYQKSFSDNPYGFQFEINSRKQLIILHEIWKNYLIIKKKVPKEEQQQKFEELNKLTFLILDPRSSVILPYLNPRNSVQSPMEGIELSVMKFPKMGNFRLKNYFKEFEALIIQTSAKNKEKTSQLTQIFIQKLWDSVLFSSKNDPYFIINSFGHYFKTHDFEHKMKALDTQEKFDCFITSQEESINEIQEFIIAQIHSFSPNSEKPRKSFRMIHKEVKLLFELYGYLIGFIRGLFDIIGENFDSKLENYMDRKYNIVYGMPNKNSRKSEQRATAFTRELRKSVSNPTIRYLIDKMVFGKLRPLQNSVSPPPPREEMSSEHIYTVENKKQEYVQNFTLSEFWVLKSNLAIFLHLCFNYFFYYCPDNQTGKLIKTHLVSHDALE</sequence>
<organism evidence="1 2">
    <name type="scientific">Candidatus Lokiarchaeum ossiferum</name>
    <dbReference type="NCBI Taxonomy" id="2951803"/>
    <lineage>
        <taxon>Archaea</taxon>
        <taxon>Promethearchaeati</taxon>
        <taxon>Promethearchaeota</taxon>
        <taxon>Promethearchaeia</taxon>
        <taxon>Promethearchaeales</taxon>
        <taxon>Promethearchaeaceae</taxon>
        <taxon>Candidatus Lokiarchaeum</taxon>
    </lineage>
</organism>
<protein>
    <submittedName>
        <fullName evidence="1">Uncharacterized protein</fullName>
    </submittedName>
</protein>
<proteinExistence type="predicted"/>
<accession>A0ABY6HSN0</accession>
<reference evidence="1" key="1">
    <citation type="submission" date="2022-09" db="EMBL/GenBank/DDBJ databases">
        <title>Actin cytoskeleton and complex cell architecture in an #Asgard archaeon.</title>
        <authorList>
            <person name="Ponce Toledo R.I."/>
            <person name="Schleper C."/>
            <person name="Rodrigues Oliveira T."/>
            <person name="Wollweber F."/>
            <person name="Xu J."/>
            <person name="Rittmann S."/>
            <person name="Klingl A."/>
            <person name="Pilhofer M."/>
        </authorList>
    </citation>
    <scope>NUCLEOTIDE SEQUENCE</scope>
    <source>
        <strain evidence="1">B-35</strain>
    </source>
</reference>
<dbReference type="EMBL" id="CP104013">
    <property type="protein sequence ID" value="UYP45574.1"/>
    <property type="molecule type" value="Genomic_DNA"/>
</dbReference>
<dbReference type="Proteomes" id="UP001208689">
    <property type="component" value="Chromosome"/>
</dbReference>
<keyword evidence="2" id="KW-1185">Reference proteome</keyword>
<evidence type="ECO:0000313" key="2">
    <source>
        <dbReference type="Proteomes" id="UP001208689"/>
    </source>
</evidence>
<name>A0ABY6HSN0_9ARCH</name>
<evidence type="ECO:0000313" key="1">
    <source>
        <dbReference type="EMBL" id="UYP45574.1"/>
    </source>
</evidence>
<gene>
    <name evidence="1" type="ORF">NEF87_001859</name>
</gene>